<dbReference type="AlphaFoldDB" id="A0A1F7XLP2"/>
<keyword evidence="2 9" id="KW-0813">Transport</keyword>
<sequence length="290" mass="32030">MIDWMKYRLVYFLISGIIIAAGVYGLIVWGLPLGLDFKGGALLEYKIEREISTEEATQKIEEKGIEVTSVQRIGADSYLFRLGGIDADKRESIKNVLGEIGGSVEELRFESVGPSIGPELVKKTIYALAIAAIAILVWITIQFKSFKFGVSAVLAMLHDSLVLIGVYGLFGHFLGAEVDFLFVTAMLTILSFSVHDTIVVYDRIRESQKKFGGSLYDLANKAVTETMVRSLNNSFTIIFMLIALVLLGGTTIKWFAIALLIGTISGTYSSPFVAVPLLVTWDELQKRLKR</sequence>
<keyword evidence="7 9" id="KW-0811">Translocation</keyword>
<dbReference type="GO" id="GO:0005886">
    <property type="term" value="C:plasma membrane"/>
    <property type="evidence" value="ECO:0007669"/>
    <property type="project" value="UniProtKB-SubCell"/>
</dbReference>
<dbReference type="Pfam" id="PF02355">
    <property type="entry name" value="SecD_SecF_C"/>
    <property type="match status" value="1"/>
</dbReference>
<evidence type="ECO:0000256" key="3">
    <source>
        <dbReference type="ARBA" id="ARBA00022475"/>
    </source>
</evidence>
<dbReference type="NCBIfam" id="TIGR00966">
    <property type="entry name" value="transloc_SecF"/>
    <property type="match status" value="1"/>
</dbReference>
<accession>A0A1F7XLP2</accession>
<dbReference type="InterPro" id="IPR022645">
    <property type="entry name" value="SecD/SecF_bac"/>
</dbReference>
<organism evidence="11 12">
    <name type="scientific">Candidatus Woesebacteria bacterium RBG_16_42_24</name>
    <dbReference type="NCBI Taxonomy" id="1802485"/>
    <lineage>
        <taxon>Bacteria</taxon>
        <taxon>Candidatus Woeseibacteriota</taxon>
    </lineage>
</organism>
<dbReference type="Proteomes" id="UP000177382">
    <property type="component" value="Unassembled WGS sequence"/>
</dbReference>
<evidence type="ECO:0000256" key="2">
    <source>
        <dbReference type="ARBA" id="ARBA00022448"/>
    </source>
</evidence>
<dbReference type="GO" id="GO:0006605">
    <property type="term" value="P:protein targeting"/>
    <property type="evidence" value="ECO:0007669"/>
    <property type="project" value="UniProtKB-UniRule"/>
</dbReference>
<proteinExistence type="inferred from homology"/>
<evidence type="ECO:0000256" key="9">
    <source>
        <dbReference type="HAMAP-Rule" id="MF_01464"/>
    </source>
</evidence>
<dbReference type="HAMAP" id="MF_01464_B">
    <property type="entry name" value="SecF_B"/>
    <property type="match status" value="1"/>
</dbReference>
<protein>
    <recommendedName>
        <fullName evidence="9">Protein-export membrane protein SecF</fullName>
    </recommendedName>
</protein>
<dbReference type="InterPro" id="IPR048634">
    <property type="entry name" value="SecD_SecF_C"/>
</dbReference>
<dbReference type="STRING" id="1802485.A2V97_04485"/>
<keyword evidence="6 9" id="KW-1133">Transmembrane helix</keyword>
<reference evidence="11 12" key="1">
    <citation type="journal article" date="2016" name="Nat. Commun.">
        <title>Thousands of microbial genomes shed light on interconnected biogeochemical processes in an aquifer system.</title>
        <authorList>
            <person name="Anantharaman K."/>
            <person name="Brown C.T."/>
            <person name="Hug L.A."/>
            <person name="Sharon I."/>
            <person name="Castelle C.J."/>
            <person name="Probst A.J."/>
            <person name="Thomas B.C."/>
            <person name="Singh A."/>
            <person name="Wilkins M.J."/>
            <person name="Karaoz U."/>
            <person name="Brodie E.L."/>
            <person name="Williams K.H."/>
            <person name="Hubbard S.S."/>
            <person name="Banfield J.F."/>
        </authorList>
    </citation>
    <scope>NUCLEOTIDE SEQUENCE [LARGE SCALE GENOMIC DNA]</scope>
</reference>
<feature type="transmembrane region" description="Helical" evidence="9">
    <location>
        <begin position="231"/>
        <end position="248"/>
    </location>
</feature>
<evidence type="ECO:0000313" key="12">
    <source>
        <dbReference type="Proteomes" id="UP000177382"/>
    </source>
</evidence>
<dbReference type="PRINTS" id="PR01755">
    <property type="entry name" value="SECFTRNLCASE"/>
</dbReference>
<comment type="caution">
    <text evidence="11">The sequence shown here is derived from an EMBL/GenBank/DDBJ whole genome shotgun (WGS) entry which is preliminary data.</text>
</comment>
<dbReference type="InterPro" id="IPR005665">
    <property type="entry name" value="SecF_bac"/>
</dbReference>
<feature type="transmembrane region" description="Helical" evidence="9">
    <location>
        <begin position="180"/>
        <end position="201"/>
    </location>
</feature>
<dbReference type="InterPro" id="IPR022813">
    <property type="entry name" value="SecD/SecF_arch_bac"/>
</dbReference>
<evidence type="ECO:0000256" key="4">
    <source>
        <dbReference type="ARBA" id="ARBA00022692"/>
    </source>
</evidence>
<dbReference type="SUPFAM" id="SSF82866">
    <property type="entry name" value="Multidrug efflux transporter AcrB transmembrane domain"/>
    <property type="match status" value="1"/>
</dbReference>
<keyword evidence="3 9" id="KW-1003">Cell membrane</keyword>
<keyword evidence="4 9" id="KW-0812">Transmembrane</keyword>
<evidence type="ECO:0000256" key="6">
    <source>
        <dbReference type="ARBA" id="ARBA00022989"/>
    </source>
</evidence>
<evidence type="ECO:0000256" key="8">
    <source>
        <dbReference type="ARBA" id="ARBA00023136"/>
    </source>
</evidence>
<comment type="similarity">
    <text evidence="9">Belongs to the SecD/SecF family. SecF subfamily.</text>
</comment>
<evidence type="ECO:0000256" key="1">
    <source>
        <dbReference type="ARBA" id="ARBA00004651"/>
    </source>
</evidence>
<evidence type="ECO:0000256" key="5">
    <source>
        <dbReference type="ARBA" id="ARBA00022927"/>
    </source>
</evidence>
<feature type="transmembrane region" description="Helical" evidence="9">
    <location>
        <begin position="254"/>
        <end position="281"/>
    </location>
</feature>
<dbReference type="PANTHER" id="PTHR30081:SF8">
    <property type="entry name" value="PROTEIN TRANSLOCASE SUBUNIT SECF"/>
    <property type="match status" value="1"/>
</dbReference>
<dbReference type="GO" id="GO:0015450">
    <property type="term" value="F:protein-transporting ATPase activity"/>
    <property type="evidence" value="ECO:0007669"/>
    <property type="project" value="InterPro"/>
</dbReference>
<keyword evidence="8 9" id="KW-0472">Membrane</keyword>
<feature type="transmembrane region" description="Helical" evidence="9">
    <location>
        <begin position="124"/>
        <end position="141"/>
    </location>
</feature>
<evidence type="ECO:0000256" key="7">
    <source>
        <dbReference type="ARBA" id="ARBA00023010"/>
    </source>
</evidence>
<dbReference type="EMBL" id="MGFX01000001">
    <property type="protein sequence ID" value="OGM15994.1"/>
    <property type="molecule type" value="Genomic_DNA"/>
</dbReference>
<dbReference type="GO" id="GO:0065002">
    <property type="term" value="P:intracellular protein transmembrane transport"/>
    <property type="evidence" value="ECO:0007669"/>
    <property type="project" value="UniProtKB-UniRule"/>
</dbReference>
<dbReference type="Gene3D" id="1.20.1640.10">
    <property type="entry name" value="Multidrug efflux transporter AcrB transmembrane domain"/>
    <property type="match status" value="1"/>
</dbReference>
<dbReference type="PANTHER" id="PTHR30081">
    <property type="entry name" value="PROTEIN-EXPORT MEMBRANE PROTEIN SEC"/>
    <property type="match status" value="1"/>
</dbReference>
<gene>
    <name evidence="9" type="primary">secF</name>
    <name evidence="11" type="ORF">A2V97_04485</name>
</gene>
<name>A0A1F7XLP2_9BACT</name>
<evidence type="ECO:0000313" key="11">
    <source>
        <dbReference type="EMBL" id="OGM15994.1"/>
    </source>
</evidence>
<comment type="subunit">
    <text evidence="9">Forms a complex with SecD. Part of the essential Sec protein translocation apparatus which comprises SecA, SecYEG and auxiliary proteins SecDF. Other proteins may also be involved.</text>
</comment>
<keyword evidence="5 9" id="KW-0653">Protein transport</keyword>
<comment type="function">
    <text evidence="9">Part of the Sec protein translocase complex. Interacts with the SecYEG preprotein conducting channel. SecDF uses the proton motive force (PMF) to complete protein translocation after the ATP-dependent function of SecA.</text>
</comment>
<feature type="transmembrane region" description="Helical" evidence="9">
    <location>
        <begin position="9"/>
        <end position="31"/>
    </location>
</feature>
<comment type="subcellular location">
    <subcellularLocation>
        <location evidence="1 9">Cell membrane</location>
        <topology evidence="1 9">Multi-pass membrane protein</topology>
    </subcellularLocation>
</comment>
<dbReference type="GO" id="GO:0043952">
    <property type="term" value="P:protein transport by the Sec complex"/>
    <property type="evidence" value="ECO:0007669"/>
    <property type="project" value="UniProtKB-UniRule"/>
</dbReference>
<feature type="domain" description="Protein export membrane protein SecD/SecF C-terminal" evidence="10">
    <location>
        <begin position="94"/>
        <end position="282"/>
    </location>
</feature>
<evidence type="ECO:0000259" key="10">
    <source>
        <dbReference type="Pfam" id="PF02355"/>
    </source>
</evidence>
<feature type="transmembrane region" description="Helical" evidence="9">
    <location>
        <begin position="153"/>
        <end position="174"/>
    </location>
</feature>